<keyword evidence="6 8" id="KW-0326">Glycosidase</keyword>
<feature type="region of interest" description="Disordered" evidence="9">
    <location>
        <begin position="1"/>
        <end position="43"/>
    </location>
</feature>
<evidence type="ECO:0000256" key="4">
    <source>
        <dbReference type="ARBA" id="ARBA00022525"/>
    </source>
</evidence>
<evidence type="ECO:0000313" key="10">
    <source>
        <dbReference type="EMBL" id="CAI9753639.1"/>
    </source>
</evidence>
<dbReference type="AlphaFoldDB" id="A0AAD2DH24"/>
<evidence type="ECO:0008006" key="12">
    <source>
        <dbReference type="Google" id="ProtNLM"/>
    </source>
</evidence>
<sequence>MSRSEVEVGNVTEVQEERGREETRVQPKKRAKSKETRGETSVSADTVEAFNTRLAKVELAMGEVFDTLDSWEEEQENRNEEIKELEGRLQGVFNSFIDSMNKSMEEFCSTIRGEIMSLKEELCEVKRDLTLSKAVLAVGASTSATPKDIFARLFISCWGFLALKLVNGGPLTSYAVRSAPPTFDVMTFGAVGDGKADDAKAFMAAWKAACNRRTNRPKVIVPQGKTYLVNQIQFGGPCKSPSIKFEILGTIVAPPKSAWTSKNQNYWLSFYLINGLNVVGNEIGVVDGQGSSWWATFVSSFVLSFAYLN</sequence>
<protein>
    <recommendedName>
        <fullName evidence="12">Polygalacturonase</fullName>
    </recommendedName>
</protein>
<evidence type="ECO:0000256" key="8">
    <source>
        <dbReference type="RuleBase" id="RU361169"/>
    </source>
</evidence>
<evidence type="ECO:0000256" key="1">
    <source>
        <dbReference type="ARBA" id="ARBA00004191"/>
    </source>
</evidence>
<dbReference type="Pfam" id="PF00295">
    <property type="entry name" value="Glyco_hydro_28"/>
    <property type="match status" value="1"/>
</dbReference>
<dbReference type="Gene3D" id="2.160.20.10">
    <property type="entry name" value="Single-stranded right-handed beta-helix, Pectin lyase-like"/>
    <property type="match status" value="1"/>
</dbReference>
<dbReference type="SUPFAM" id="SSF51126">
    <property type="entry name" value="Pectin lyase-like"/>
    <property type="match status" value="1"/>
</dbReference>
<evidence type="ECO:0000256" key="6">
    <source>
        <dbReference type="ARBA" id="ARBA00023295"/>
    </source>
</evidence>
<keyword evidence="3" id="KW-0134">Cell wall</keyword>
<name>A0AAD2DH24_9LAMI</name>
<evidence type="ECO:0000256" key="3">
    <source>
        <dbReference type="ARBA" id="ARBA00022512"/>
    </source>
</evidence>
<dbReference type="InterPro" id="IPR011050">
    <property type="entry name" value="Pectin_lyase_fold/virulence"/>
</dbReference>
<proteinExistence type="inferred from homology"/>
<keyword evidence="11" id="KW-1185">Reference proteome</keyword>
<organism evidence="10 11">
    <name type="scientific">Fraxinus pennsylvanica</name>
    <dbReference type="NCBI Taxonomy" id="56036"/>
    <lineage>
        <taxon>Eukaryota</taxon>
        <taxon>Viridiplantae</taxon>
        <taxon>Streptophyta</taxon>
        <taxon>Embryophyta</taxon>
        <taxon>Tracheophyta</taxon>
        <taxon>Spermatophyta</taxon>
        <taxon>Magnoliopsida</taxon>
        <taxon>eudicotyledons</taxon>
        <taxon>Gunneridae</taxon>
        <taxon>Pentapetalae</taxon>
        <taxon>asterids</taxon>
        <taxon>lamiids</taxon>
        <taxon>Lamiales</taxon>
        <taxon>Oleaceae</taxon>
        <taxon>Oleeae</taxon>
        <taxon>Fraxinus</taxon>
    </lineage>
</organism>
<keyword evidence="7" id="KW-0961">Cell wall biogenesis/degradation</keyword>
<dbReference type="Proteomes" id="UP000834106">
    <property type="component" value="Chromosome 1"/>
</dbReference>
<dbReference type="GO" id="GO:0005975">
    <property type="term" value="P:carbohydrate metabolic process"/>
    <property type="evidence" value="ECO:0007669"/>
    <property type="project" value="InterPro"/>
</dbReference>
<dbReference type="EMBL" id="OU503036">
    <property type="protein sequence ID" value="CAI9753639.1"/>
    <property type="molecule type" value="Genomic_DNA"/>
</dbReference>
<evidence type="ECO:0000256" key="7">
    <source>
        <dbReference type="ARBA" id="ARBA00023316"/>
    </source>
</evidence>
<evidence type="ECO:0000256" key="5">
    <source>
        <dbReference type="ARBA" id="ARBA00022801"/>
    </source>
</evidence>
<dbReference type="PANTHER" id="PTHR31375">
    <property type="match status" value="1"/>
</dbReference>
<comment type="similarity">
    <text evidence="2 8">Belongs to the glycosyl hydrolase 28 family.</text>
</comment>
<evidence type="ECO:0000256" key="2">
    <source>
        <dbReference type="ARBA" id="ARBA00008834"/>
    </source>
</evidence>
<gene>
    <name evidence="10" type="ORF">FPE_LOCUS1070</name>
</gene>
<evidence type="ECO:0000313" key="11">
    <source>
        <dbReference type="Proteomes" id="UP000834106"/>
    </source>
</evidence>
<dbReference type="GO" id="GO:0004650">
    <property type="term" value="F:polygalacturonase activity"/>
    <property type="evidence" value="ECO:0007669"/>
    <property type="project" value="InterPro"/>
</dbReference>
<dbReference type="InterPro" id="IPR012334">
    <property type="entry name" value="Pectin_lyas_fold"/>
</dbReference>
<accession>A0AAD2DH24</accession>
<feature type="compositionally biased region" description="Basic and acidic residues" evidence="9">
    <location>
        <begin position="15"/>
        <end position="25"/>
    </location>
</feature>
<evidence type="ECO:0000256" key="9">
    <source>
        <dbReference type="SAM" id="MobiDB-lite"/>
    </source>
</evidence>
<keyword evidence="5 8" id="KW-0378">Hydrolase</keyword>
<comment type="subcellular location">
    <subcellularLocation>
        <location evidence="1">Secreted</location>
        <location evidence="1">Cell wall</location>
    </subcellularLocation>
</comment>
<dbReference type="GO" id="GO:0071555">
    <property type="term" value="P:cell wall organization"/>
    <property type="evidence" value="ECO:0007669"/>
    <property type="project" value="UniProtKB-KW"/>
</dbReference>
<reference evidence="10" key="1">
    <citation type="submission" date="2023-05" db="EMBL/GenBank/DDBJ databases">
        <authorList>
            <person name="Huff M."/>
        </authorList>
    </citation>
    <scope>NUCLEOTIDE SEQUENCE</scope>
</reference>
<keyword evidence="4" id="KW-0964">Secreted</keyword>
<dbReference type="InterPro" id="IPR000743">
    <property type="entry name" value="Glyco_hydro_28"/>
</dbReference>